<reference evidence="1" key="1">
    <citation type="submission" date="2010-07" db="EMBL/GenBank/DDBJ databases">
        <authorList>
            <consortium name="CONSOLIDER consortium CSD2007-00005"/>
            <person name="Guazzaroni M.-E."/>
            <person name="Richter M."/>
            <person name="Garcia-Salamanca A."/>
            <person name="Yarza P."/>
            <person name="Ferrer M."/>
        </authorList>
    </citation>
    <scope>NUCLEOTIDE SEQUENCE</scope>
</reference>
<proteinExistence type="predicted"/>
<dbReference type="EMBL" id="ADZX01000720">
    <property type="protein sequence ID" value="EFK95617.1"/>
    <property type="molecule type" value="Genomic_DNA"/>
</dbReference>
<name>D9PLF1_9ZZZZ</name>
<sequence>YCQVDLTGVTDYIDSITGVGGVCARAGTTVVLPTVTEIMDGWELTIIKIDSGTSELVPYSSVPFGNASGTTAGANVATYVMNAQGDSITIIADYNSAVSWWIKSAVIH</sequence>
<evidence type="ECO:0000313" key="1">
    <source>
        <dbReference type="EMBL" id="EFK95617.1"/>
    </source>
</evidence>
<gene>
    <name evidence="1" type="ORF">LDC_2374</name>
</gene>
<comment type="caution">
    <text evidence="1">The sequence shown here is derived from an EMBL/GenBank/DDBJ whole genome shotgun (WGS) entry which is preliminary data.</text>
</comment>
<feature type="non-terminal residue" evidence="1">
    <location>
        <position position="1"/>
    </location>
</feature>
<accession>D9PLF1</accession>
<dbReference type="AlphaFoldDB" id="D9PLF1"/>
<organism evidence="1">
    <name type="scientific">sediment metagenome</name>
    <dbReference type="NCBI Taxonomy" id="749907"/>
    <lineage>
        <taxon>unclassified sequences</taxon>
        <taxon>metagenomes</taxon>
        <taxon>ecological metagenomes</taxon>
    </lineage>
</organism>
<reference evidence="1" key="2">
    <citation type="journal article" date="2011" name="Microb. Ecol.">
        <title>Taxonomic and Functional Metagenomic Profiling of the Microbial Community in the Anoxic Sediment of a Sub-saline Shallow Lake (Laguna de Carrizo, Central Spain).</title>
        <authorList>
            <person name="Ferrer M."/>
            <person name="Guazzaroni M.E."/>
            <person name="Richter M."/>
            <person name="Garcia-Salamanca A."/>
            <person name="Yarza P."/>
            <person name="Suarez-Suarez A."/>
            <person name="Solano J."/>
            <person name="Alcaide M."/>
            <person name="van Dillewijn P."/>
            <person name="Molina-Henares M.A."/>
            <person name="Lopez-Cortes N."/>
            <person name="Al-Ramahi Y."/>
            <person name="Guerrero C."/>
            <person name="Acosta A."/>
            <person name="de Eugenio L.I."/>
            <person name="Martinez V."/>
            <person name="Marques S."/>
            <person name="Rojo F."/>
            <person name="Santero E."/>
            <person name="Genilloud O."/>
            <person name="Perez-Perez J."/>
            <person name="Rossello-Mora R."/>
            <person name="Ramos J.L."/>
        </authorList>
    </citation>
    <scope>NUCLEOTIDE SEQUENCE</scope>
</reference>
<protein>
    <submittedName>
        <fullName evidence="1">Uncharacterized protein</fullName>
    </submittedName>
</protein>